<accession>A0A9D1UGY4</accession>
<comment type="caution">
    <text evidence="2">The sequence shown here is derived from an EMBL/GenBank/DDBJ whole genome shotgun (WGS) entry which is preliminary data.</text>
</comment>
<reference evidence="2" key="1">
    <citation type="journal article" date="2021" name="PeerJ">
        <title>Extensive microbial diversity within the chicken gut microbiome revealed by metagenomics and culture.</title>
        <authorList>
            <person name="Gilroy R."/>
            <person name="Ravi A."/>
            <person name="Getino M."/>
            <person name="Pursley I."/>
            <person name="Horton D.L."/>
            <person name="Alikhan N.F."/>
            <person name="Baker D."/>
            <person name="Gharbi K."/>
            <person name="Hall N."/>
            <person name="Watson M."/>
            <person name="Adriaenssens E.M."/>
            <person name="Foster-Nyarko E."/>
            <person name="Jarju S."/>
            <person name="Secka A."/>
            <person name="Antonio M."/>
            <person name="Oren A."/>
            <person name="Chaudhuri R.R."/>
            <person name="La Ragione R."/>
            <person name="Hildebrand F."/>
            <person name="Pallen M.J."/>
        </authorList>
    </citation>
    <scope>NUCLEOTIDE SEQUENCE</scope>
    <source>
        <strain evidence="2">421</strain>
    </source>
</reference>
<evidence type="ECO:0000259" key="1">
    <source>
        <dbReference type="Pfam" id="PF12392"/>
    </source>
</evidence>
<name>A0A9D1UGY4_9FIRM</name>
<dbReference type="Pfam" id="PF01136">
    <property type="entry name" value="Peptidase_U32"/>
    <property type="match status" value="1"/>
</dbReference>
<evidence type="ECO:0000313" key="2">
    <source>
        <dbReference type="EMBL" id="HIW86206.1"/>
    </source>
</evidence>
<dbReference type="EMBL" id="DXGE01000029">
    <property type="protein sequence ID" value="HIW86206.1"/>
    <property type="molecule type" value="Genomic_DNA"/>
</dbReference>
<dbReference type="Proteomes" id="UP000824205">
    <property type="component" value="Unassembled WGS sequence"/>
</dbReference>
<dbReference type="AlphaFoldDB" id="A0A9D1UGY4"/>
<dbReference type="Pfam" id="PF12392">
    <property type="entry name" value="DUF3656"/>
    <property type="match status" value="1"/>
</dbReference>
<evidence type="ECO:0000313" key="3">
    <source>
        <dbReference type="Proteomes" id="UP000824205"/>
    </source>
</evidence>
<gene>
    <name evidence="2" type="ORF">IAA48_06880</name>
</gene>
<dbReference type="InterPro" id="IPR001539">
    <property type="entry name" value="Peptidase_U32"/>
</dbReference>
<dbReference type="PROSITE" id="PS01276">
    <property type="entry name" value="PEPTIDASE_U32"/>
    <property type="match status" value="1"/>
</dbReference>
<feature type="domain" description="Peptidase U32 collagenase" evidence="1">
    <location>
        <begin position="303"/>
        <end position="404"/>
    </location>
</feature>
<organism evidence="2 3">
    <name type="scientific">Candidatus Eubacterium faecipullorum</name>
    <dbReference type="NCBI Taxonomy" id="2838571"/>
    <lineage>
        <taxon>Bacteria</taxon>
        <taxon>Bacillati</taxon>
        <taxon>Bacillota</taxon>
        <taxon>Clostridia</taxon>
        <taxon>Eubacteriales</taxon>
        <taxon>Eubacteriaceae</taxon>
        <taxon>Eubacterium</taxon>
    </lineage>
</organism>
<proteinExistence type="predicted"/>
<dbReference type="InterPro" id="IPR051454">
    <property type="entry name" value="RNA/ubiquinone_mod_enzymes"/>
</dbReference>
<dbReference type="PANTHER" id="PTHR30217:SF10">
    <property type="entry name" value="23S RRNA 5-HYDROXYCYTIDINE C2501 SYNTHASE"/>
    <property type="match status" value="1"/>
</dbReference>
<dbReference type="InterPro" id="IPR020988">
    <property type="entry name" value="Pept_U32_collagenase"/>
</dbReference>
<dbReference type="PANTHER" id="PTHR30217">
    <property type="entry name" value="PEPTIDASE U32 FAMILY"/>
    <property type="match status" value="1"/>
</dbReference>
<reference evidence="2" key="2">
    <citation type="submission" date="2021-04" db="EMBL/GenBank/DDBJ databases">
        <authorList>
            <person name="Gilroy R."/>
        </authorList>
    </citation>
    <scope>NUCLEOTIDE SEQUENCE</scope>
    <source>
        <strain evidence="2">421</strain>
    </source>
</reference>
<protein>
    <submittedName>
        <fullName evidence="2">U32 family peptidase</fullName>
    </submittedName>
</protein>
<sequence>MEILAPAGSREALVAGVRCGANAVYLGGKSLSARRNAGNFDDAELKRAAEYCLARNVKIYLTLNTLCRDDELEEAYRLARHALSCGISGFIVQDIGVANMLRSCFPSARLHASTQTSVMTPAGVAALKEQGFSRVVLPREMSESEIAEIAGSTDLELEMFVHGALCMSVSGQCYMSAMIGQRSGNRGLCAQTCRLPFSALNHGSFALSLKDLSLIDKLSKIERLGVVSLKIEGRMKRPEYVAAAVTAVKEALAGTYSMITKNALQSVFSRSGFTDGYFSGRTGAGMFGIRGKEDVTAAAGVLKELERLYDKEKPLVSLNMDFEMRKGSAAALTARALGKTVRVTGSVPQQALKTPLSAENIAARLSKLGGTQFYAGDINVGVDPGLILPASEINDMRRRAAAELSVFKKKTIESNSLVVPAGKNRKCSPPYLTARFLSASQIPEAHPFKRIFLPVWEKNESFAEHGAGAELPRGLFGSEQRLKSRLEELKNFGVKTALCGNLGALKLARDLGFDVYGDFGLNVFNSYAAQYIPHPILSFELTVSQANGINAPDSGIIVYGKLPLMLTRNCPVKNAAGCAKCGKRGFVADRLGKRFQVVCSPYPCVEILNGVPVYLADKMQDVKTDFAHFYFTDESADDVEKIISLYKTRSPAPFEFTRGLYYRGVF</sequence>